<evidence type="ECO:0000256" key="10">
    <source>
        <dbReference type="ARBA" id="ARBA00044906"/>
    </source>
</evidence>
<dbReference type="Proteomes" id="UP000092462">
    <property type="component" value="Unassembled WGS sequence"/>
</dbReference>
<dbReference type="Pfam" id="PF00701">
    <property type="entry name" value="DHDPS"/>
    <property type="match status" value="1"/>
</dbReference>
<dbReference type="VEuPathDB" id="VectorBase:PPAI001937"/>
<keyword evidence="9" id="KW-0119">Carbohydrate metabolism</keyword>
<evidence type="ECO:0000256" key="8">
    <source>
        <dbReference type="ARBA" id="ARBA00023270"/>
    </source>
</evidence>
<dbReference type="SUPFAM" id="SSF51569">
    <property type="entry name" value="Aldolase"/>
    <property type="match status" value="1"/>
</dbReference>
<dbReference type="GO" id="GO:0005737">
    <property type="term" value="C:cytoplasm"/>
    <property type="evidence" value="ECO:0007669"/>
    <property type="project" value="UniProtKB-SubCell"/>
</dbReference>
<dbReference type="PROSITE" id="PS00665">
    <property type="entry name" value="DHDPS_1"/>
    <property type="match status" value="1"/>
</dbReference>
<dbReference type="EMBL" id="AJVK01002966">
    <property type="status" value="NOT_ANNOTATED_CDS"/>
    <property type="molecule type" value="Genomic_DNA"/>
</dbReference>
<evidence type="ECO:0000256" key="2">
    <source>
        <dbReference type="ARBA" id="ARBA00004878"/>
    </source>
</evidence>
<evidence type="ECO:0000256" key="4">
    <source>
        <dbReference type="ARBA" id="ARBA00011881"/>
    </source>
</evidence>
<dbReference type="InterPro" id="IPR020624">
    <property type="entry name" value="Schiff_base-form_aldolases_CS"/>
</dbReference>
<dbReference type="EC" id="4.1.3.3" evidence="5"/>
<evidence type="ECO:0000256" key="5">
    <source>
        <dbReference type="ARBA" id="ARBA00012911"/>
    </source>
</evidence>
<keyword evidence="8" id="KW-0704">Schiff base</keyword>
<dbReference type="EMBL" id="AJVK01002967">
    <property type="status" value="NOT_ANNOTATED_CDS"/>
    <property type="molecule type" value="Genomic_DNA"/>
</dbReference>
<evidence type="ECO:0000256" key="3">
    <source>
        <dbReference type="ARBA" id="ARBA00006324"/>
    </source>
</evidence>
<dbReference type="InterPro" id="IPR002220">
    <property type="entry name" value="DapA-like"/>
</dbReference>
<dbReference type="SMART" id="SM01130">
    <property type="entry name" value="DHDPS"/>
    <property type="match status" value="1"/>
</dbReference>
<dbReference type="Gene3D" id="3.20.20.70">
    <property type="entry name" value="Aldolase class I"/>
    <property type="match status" value="1"/>
</dbReference>
<comment type="pathway">
    <text evidence="2">Amino-sugar metabolism; N-acetylneuraminate degradation.</text>
</comment>
<accession>A0A1B0D3L4</accession>
<proteinExistence type="inferred from homology"/>
<dbReference type="InterPro" id="IPR013785">
    <property type="entry name" value="Aldolase_TIM"/>
</dbReference>
<dbReference type="PRINTS" id="PR00146">
    <property type="entry name" value="DHPICSNTHASE"/>
</dbReference>
<dbReference type="PANTHER" id="PTHR12128:SF21">
    <property type="entry name" value="N-ACETYLNEURAMINATE LYASE"/>
    <property type="match status" value="1"/>
</dbReference>
<sequence length="241" mass="26946">MILIDSYAKWLKERGVDAVLVNGTTGEGMSLSVAERKATAEEWFKACKKYQMTQMVQVGGAPFVDVAELARHAENLGVDAILCLPELYFKPKTEQDLVQYLANVAKNCPKTPLLYYHIPKNTLVDLSMPKFIDLAEKEISNFIGIKYTSNDLAMGCSCLKENRFIFLGGDAILCGALAQGFDSTILTTLNIYPEYTFEIFNSMKNGDFAQARKKQKELLAIIDRILQEGTIEKGNIRCDSF</sequence>
<organism evidence="11 12">
    <name type="scientific">Phlebotomus papatasi</name>
    <name type="common">Sandfly</name>
    <dbReference type="NCBI Taxonomy" id="29031"/>
    <lineage>
        <taxon>Eukaryota</taxon>
        <taxon>Metazoa</taxon>
        <taxon>Ecdysozoa</taxon>
        <taxon>Arthropoda</taxon>
        <taxon>Hexapoda</taxon>
        <taxon>Insecta</taxon>
        <taxon>Pterygota</taxon>
        <taxon>Neoptera</taxon>
        <taxon>Endopterygota</taxon>
        <taxon>Diptera</taxon>
        <taxon>Nematocera</taxon>
        <taxon>Psychodoidea</taxon>
        <taxon>Psychodidae</taxon>
        <taxon>Phlebotomus</taxon>
        <taxon>Phlebotomus</taxon>
    </lineage>
</organism>
<evidence type="ECO:0000256" key="9">
    <source>
        <dbReference type="ARBA" id="ARBA00023277"/>
    </source>
</evidence>
<dbReference type="GO" id="GO:0008747">
    <property type="term" value="F:N-acetylneuraminate lyase activity"/>
    <property type="evidence" value="ECO:0007669"/>
    <property type="project" value="UniProtKB-EC"/>
</dbReference>
<name>A0A1B0D3L4_PHLPP</name>
<dbReference type="VEuPathDB" id="VectorBase:PPAPM1_010073"/>
<dbReference type="EnsemblMetazoa" id="PPAI001937-RA">
    <property type="protein sequence ID" value="PPAI001937-PA"/>
    <property type="gene ID" value="PPAI001937"/>
</dbReference>
<comment type="subcellular location">
    <subcellularLocation>
        <location evidence="1">Cytoplasm</location>
    </subcellularLocation>
</comment>
<keyword evidence="7" id="KW-0456">Lyase</keyword>
<protein>
    <recommendedName>
        <fullName evidence="5">N-acetylneuraminate lyase</fullName>
        <ecNumber evidence="5">4.1.3.3</ecNumber>
    </recommendedName>
</protein>
<keyword evidence="6" id="KW-0963">Cytoplasm</keyword>
<evidence type="ECO:0000256" key="6">
    <source>
        <dbReference type="ARBA" id="ARBA00022490"/>
    </source>
</evidence>
<comment type="catalytic activity">
    <reaction evidence="10">
        <text>aceneuramate = aldehydo-N-acetyl-D-mannosamine + pyruvate</text>
        <dbReference type="Rhea" id="RHEA:23296"/>
        <dbReference type="ChEBI" id="CHEBI:15361"/>
        <dbReference type="ChEBI" id="CHEBI:17122"/>
        <dbReference type="ChEBI" id="CHEBI:173083"/>
        <dbReference type="EC" id="4.1.3.3"/>
    </reaction>
</comment>
<comment type="subunit">
    <text evidence="4">Homotetramer.</text>
</comment>
<dbReference type="PANTHER" id="PTHR12128">
    <property type="entry name" value="DIHYDRODIPICOLINATE SYNTHASE"/>
    <property type="match status" value="1"/>
</dbReference>
<evidence type="ECO:0000256" key="7">
    <source>
        <dbReference type="ARBA" id="ARBA00023239"/>
    </source>
</evidence>
<evidence type="ECO:0000313" key="12">
    <source>
        <dbReference type="Proteomes" id="UP000092462"/>
    </source>
</evidence>
<dbReference type="AlphaFoldDB" id="A0A1B0D3L4"/>
<reference evidence="11" key="1">
    <citation type="submission" date="2022-08" db="UniProtKB">
        <authorList>
            <consortium name="EnsemblMetazoa"/>
        </authorList>
    </citation>
    <scope>IDENTIFICATION</scope>
    <source>
        <strain evidence="11">Israel</strain>
    </source>
</reference>
<keyword evidence="12" id="KW-1185">Reference proteome</keyword>
<evidence type="ECO:0000256" key="1">
    <source>
        <dbReference type="ARBA" id="ARBA00004496"/>
    </source>
</evidence>
<evidence type="ECO:0000313" key="11">
    <source>
        <dbReference type="EnsemblMetazoa" id="PPAI001937-PA"/>
    </source>
</evidence>
<comment type="similarity">
    <text evidence="3">Belongs to the DapA family. NanA subfamily.</text>
</comment>